<dbReference type="PROSITE" id="PS00518">
    <property type="entry name" value="ZF_RING_1"/>
    <property type="match status" value="1"/>
</dbReference>
<gene>
    <name evidence="6" type="primary">Acey_s0043.g819</name>
    <name evidence="6" type="synonym">Acey-C15F1.5</name>
    <name evidence="6" type="ORF">Y032_0043g819</name>
</gene>
<dbReference type="AlphaFoldDB" id="A0A016UFJ5"/>
<name>A0A016UFJ5_9BILA</name>
<dbReference type="EMBL" id="JARK01001379">
    <property type="protein sequence ID" value="EYC13622.1"/>
    <property type="molecule type" value="Genomic_DNA"/>
</dbReference>
<dbReference type="SUPFAM" id="SSF57850">
    <property type="entry name" value="RING/U-box"/>
    <property type="match status" value="1"/>
</dbReference>
<evidence type="ECO:0000256" key="3">
    <source>
        <dbReference type="ARBA" id="ARBA00022833"/>
    </source>
</evidence>
<accession>A0A016UFJ5</accession>
<dbReference type="InterPro" id="IPR017907">
    <property type="entry name" value="Znf_RING_CS"/>
</dbReference>
<reference evidence="7" key="1">
    <citation type="journal article" date="2015" name="Nat. Genet.">
        <title>The genome and transcriptome of the zoonotic hookworm Ancylostoma ceylanicum identify infection-specific gene families.</title>
        <authorList>
            <person name="Schwarz E.M."/>
            <person name="Hu Y."/>
            <person name="Antoshechkin I."/>
            <person name="Miller M.M."/>
            <person name="Sternberg P.W."/>
            <person name="Aroian R.V."/>
        </authorList>
    </citation>
    <scope>NUCLEOTIDE SEQUENCE</scope>
    <source>
        <strain evidence="7">HY135</strain>
    </source>
</reference>
<dbReference type="PROSITE" id="PS50089">
    <property type="entry name" value="ZF_RING_2"/>
    <property type="match status" value="1"/>
</dbReference>
<evidence type="ECO:0000256" key="1">
    <source>
        <dbReference type="ARBA" id="ARBA00022723"/>
    </source>
</evidence>
<protein>
    <recommendedName>
        <fullName evidence="5">RING-type domain-containing protein</fullName>
    </recommendedName>
</protein>
<keyword evidence="3" id="KW-0862">Zinc</keyword>
<comment type="caution">
    <text evidence="6">The sequence shown here is derived from an EMBL/GenBank/DDBJ whole genome shotgun (WGS) entry which is preliminary data.</text>
</comment>
<dbReference type="GO" id="GO:0008270">
    <property type="term" value="F:zinc ion binding"/>
    <property type="evidence" value="ECO:0007669"/>
    <property type="project" value="UniProtKB-KW"/>
</dbReference>
<proteinExistence type="predicted"/>
<organism evidence="6 7">
    <name type="scientific">Ancylostoma ceylanicum</name>
    <dbReference type="NCBI Taxonomy" id="53326"/>
    <lineage>
        <taxon>Eukaryota</taxon>
        <taxon>Metazoa</taxon>
        <taxon>Ecdysozoa</taxon>
        <taxon>Nematoda</taxon>
        <taxon>Chromadorea</taxon>
        <taxon>Rhabditida</taxon>
        <taxon>Rhabditina</taxon>
        <taxon>Rhabditomorpha</taxon>
        <taxon>Strongyloidea</taxon>
        <taxon>Ancylostomatidae</taxon>
        <taxon>Ancylostomatinae</taxon>
        <taxon>Ancylostoma</taxon>
    </lineage>
</organism>
<evidence type="ECO:0000313" key="6">
    <source>
        <dbReference type="EMBL" id="EYC13622.1"/>
    </source>
</evidence>
<keyword evidence="7" id="KW-1185">Reference proteome</keyword>
<sequence length="512" mass="57434">MRASELRQPCDWPLSFIILKHVRQTHASSINSLYIHKVTMSIYCAACRSGIKCIDAVQLVPCLHVICLKCQQKTRKTSKVCPAKHCYSPLVPPMDIRWNPCEYERCLRKLAIAGDVYHTACQHDLCAQCFDEAMKTNNAQCPVGGCGAPLNEDDELEPCEGPCRASYEIDKMVALPCCQVYMCQPCAKKWTEGKGTCPPGKCLQKGGSKGRKGKRTPVVDYVLCFSALCRLLKVVQLQIKTPCSGLPDCEGEVLRNFPSEMECEHEVCINCLAKVLEECEHSNSPPVCPNEACRLPYRCETVLALRALFPERAAYFSRFDLESHYSMEALKDDTITVGVFGARLYSGPSVASEINIKYDEQLQQENPDSPPWGRFLYERRGRAAERPPPPKPIPISIQRKATLHKIELKVCFCEDEENQTPVEFEKTGPLGDLIREIRRVLKIMNTDKVYGYFKRDGEDEKQLDLSPKLLQTPVDKIGISKDSLILVDITGIVNNKSTKKALVSLPAALPKK</sequence>
<evidence type="ECO:0000256" key="4">
    <source>
        <dbReference type="PROSITE-ProRule" id="PRU00175"/>
    </source>
</evidence>
<keyword evidence="1" id="KW-0479">Metal-binding</keyword>
<evidence type="ECO:0000259" key="5">
    <source>
        <dbReference type="PROSITE" id="PS50089"/>
    </source>
</evidence>
<dbReference type="Proteomes" id="UP000024635">
    <property type="component" value="Unassembled WGS sequence"/>
</dbReference>
<feature type="domain" description="RING-type" evidence="5">
    <location>
        <begin position="44"/>
        <end position="82"/>
    </location>
</feature>
<evidence type="ECO:0000256" key="2">
    <source>
        <dbReference type="ARBA" id="ARBA00022771"/>
    </source>
</evidence>
<keyword evidence="2 4" id="KW-0863">Zinc-finger</keyword>
<dbReference type="InterPro" id="IPR001841">
    <property type="entry name" value="Znf_RING"/>
</dbReference>
<dbReference type="OrthoDB" id="1711136at2759"/>
<evidence type="ECO:0000313" key="7">
    <source>
        <dbReference type="Proteomes" id="UP000024635"/>
    </source>
</evidence>